<feature type="region of interest" description="Disordered" evidence="1">
    <location>
        <begin position="161"/>
        <end position="205"/>
    </location>
</feature>
<dbReference type="EMBL" id="RXIC02000181">
    <property type="protein sequence ID" value="KAB1200320.1"/>
    <property type="molecule type" value="Genomic_DNA"/>
</dbReference>
<dbReference type="AlphaFoldDB" id="A0A6A1UKJ6"/>
<sequence length="205" mass="23477">MQTAQFSVAGDQKLRQKSGRRPLQPKNSPANPVIDSAPTKPKQAQNEISVVVVDDLSNKENRPICSTPPKIELLDASLAEELSAVKKKLERLRLDRERTEKMLKDRDMVLDLKMKELEERGEIQKKLEIEVDRLYRLNQLHSRSMDILDQRISPIRSLREKEHTKKINEEQSPILNVEDREESESVGENTMQSPSSASSGLVREK</sequence>
<evidence type="ECO:0000313" key="3">
    <source>
        <dbReference type="EMBL" id="KAB1200320.1"/>
    </source>
</evidence>
<feature type="compositionally biased region" description="Polar residues" evidence="1">
    <location>
        <begin position="186"/>
        <end position="199"/>
    </location>
</feature>
<protein>
    <recommendedName>
        <fullName evidence="5">High mobility group B protein 6</fullName>
    </recommendedName>
</protein>
<evidence type="ECO:0000313" key="4">
    <source>
        <dbReference type="Proteomes" id="UP000516437"/>
    </source>
</evidence>
<dbReference type="OrthoDB" id="982181at2759"/>
<dbReference type="EMBL" id="RXIC02000181">
    <property type="protein sequence ID" value="KAB1200317.1"/>
    <property type="molecule type" value="Genomic_DNA"/>
</dbReference>
<reference evidence="2 4" key="2">
    <citation type="journal article" date="2019" name="Plant Biotechnol. J.">
        <title>The red bayberry genome and genetic basis of sex determination.</title>
        <authorList>
            <person name="Jia H.M."/>
            <person name="Jia H.J."/>
            <person name="Cai Q.L."/>
            <person name="Wang Y."/>
            <person name="Zhao H.B."/>
            <person name="Yang W.F."/>
            <person name="Wang G.Y."/>
            <person name="Li Y.H."/>
            <person name="Zhan D.L."/>
            <person name="Shen Y.T."/>
            <person name="Niu Q.F."/>
            <person name="Chang L."/>
            <person name="Qiu J."/>
            <person name="Zhao L."/>
            <person name="Xie H.B."/>
            <person name="Fu W.Y."/>
            <person name="Jin J."/>
            <person name="Li X.W."/>
            <person name="Jiao Y."/>
            <person name="Zhou C.C."/>
            <person name="Tu T."/>
            <person name="Chai C.Y."/>
            <person name="Gao J.L."/>
            <person name="Fan L.J."/>
            <person name="van de Weg E."/>
            <person name="Wang J.Y."/>
            <person name="Gao Z.S."/>
        </authorList>
    </citation>
    <scope>NUCLEOTIDE SEQUENCE [LARGE SCALE GENOMIC DNA]</scope>
    <source>
        <tissue evidence="2">Leaves</tissue>
    </source>
</reference>
<gene>
    <name evidence="2" type="ORF">CJ030_MR0G007647</name>
    <name evidence="3" type="ORF">CJ030_MR0G007650</name>
</gene>
<reference evidence="2" key="1">
    <citation type="submission" date="2018-07" db="EMBL/GenBank/DDBJ databases">
        <authorList>
            <person name="Gao Z.-S."/>
            <person name="Jia H.-M."/>
            <person name="Jia H.-J."/>
            <person name="Cai Q.-L."/>
            <person name="Wang Y."/>
            <person name="Zhao H.-B."/>
        </authorList>
    </citation>
    <scope>NUCLEOTIDE SEQUENCE</scope>
    <source>
        <tissue evidence="2">Leaves</tissue>
    </source>
</reference>
<organism evidence="2 4">
    <name type="scientific">Morella rubra</name>
    <name type="common">Chinese bayberry</name>
    <dbReference type="NCBI Taxonomy" id="262757"/>
    <lineage>
        <taxon>Eukaryota</taxon>
        <taxon>Viridiplantae</taxon>
        <taxon>Streptophyta</taxon>
        <taxon>Embryophyta</taxon>
        <taxon>Tracheophyta</taxon>
        <taxon>Spermatophyta</taxon>
        <taxon>Magnoliopsida</taxon>
        <taxon>eudicotyledons</taxon>
        <taxon>Gunneridae</taxon>
        <taxon>Pentapetalae</taxon>
        <taxon>rosids</taxon>
        <taxon>fabids</taxon>
        <taxon>Fagales</taxon>
        <taxon>Myricaceae</taxon>
        <taxon>Morella</taxon>
    </lineage>
</organism>
<reference evidence="2" key="3">
    <citation type="submission" date="2019-09" db="EMBL/GenBank/DDBJ databases">
        <authorList>
            <person name="Gao Z."/>
        </authorList>
    </citation>
    <scope>NUCLEOTIDE SEQUENCE</scope>
    <source>
        <tissue evidence="2">Leaves</tissue>
    </source>
</reference>
<dbReference type="Proteomes" id="UP000516437">
    <property type="component" value="Unassembled WGS sequence"/>
</dbReference>
<evidence type="ECO:0000256" key="1">
    <source>
        <dbReference type="SAM" id="MobiDB-lite"/>
    </source>
</evidence>
<accession>A0A6A1UKJ6</accession>
<evidence type="ECO:0008006" key="5">
    <source>
        <dbReference type="Google" id="ProtNLM"/>
    </source>
</evidence>
<feature type="region of interest" description="Disordered" evidence="1">
    <location>
        <begin position="1"/>
        <end position="46"/>
    </location>
</feature>
<proteinExistence type="predicted"/>
<evidence type="ECO:0000313" key="2">
    <source>
        <dbReference type="EMBL" id="KAB1200317.1"/>
    </source>
</evidence>
<name>A0A6A1UKJ6_9ROSI</name>
<dbReference type="PANTHER" id="PTHR36790:SF1">
    <property type="entry name" value="MYELIN TRANSCRIPTION FACTOR"/>
    <property type="match status" value="1"/>
</dbReference>
<comment type="caution">
    <text evidence="2">The sequence shown here is derived from an EMBL/GenBank/DDBJ whole genome shotgun (WGS) entry which is preliminary data.</text>
</comment>
<keyword evidence="4" id="KW-1185">Reference proteome</keyword>
<dbReference type="PANTHER" id="PTHR36790">
    <property type="entry name" value="MYELIN TRANSCRIPTION FACTOR"/>
    <property type="match status" value="1"/>
</dbReference>